<dbReference type="Proteomes" id="UP001211044">
    <property type="component" value="Chromosome"/>
</dbReference>
<proteinExistence type="inferred from homology"/>
<protein>
    <submittedName>
        <fullName evidence="8">Cytochrome C biogenesis protein CcdA</fullName>
    </submittedName>
</protein>
<organism evidence="8 9">
    <name type="scientific">Winkia neuii subsp. anitrata</name>
    <dbReference type="NCBI Taxonomy" id="29318"/>
    <lineage>
        <taxon>Bacteria</taxon>
        <taxon>Bacillati</taxon>
        <taxon>Actinomycetota</taxon>
        <taxon>Actinomycetes</taxon>
        <taxon>Actinomycetales</taxon>
        <taxon>Actinomycetaceae</taxon>
        <taxon>Winkia</taxon>
    </lineage>
</organism>
<feature type="transmembrane region" description="Helical" evidence="6">
    <location>
        <begin position="6"/>
        <end position="31"/>
    </location>
</feature>
<evidence type="ECO:0000256" key="6">
    <source>
        <dbReference type="SAM" id="Phobius"/>
    </source>
</evidence>
<dbReference type="EMBL" id="CP116394">
    <property type="protein sequence ID" value="WCE45607.1"/>
    <property type="molecule type" value="Genomic_DNA"/>
</dbReference>
<feature type="transmembrane region" description="Helical" evidence="6">
    <location>
        <begin position="130"/>
        <end position="152"/>
    </location>
</feature>
<dbReference type="RefSeq" id="WP_040315285.1">
    <property type="nucleotide sequence ID" value="NZ_CP116394.1"/>
</dbReference>
<accession>A0AB38XML0</accession>
<evidence type="ECO:0000256" key="1">
    <source>
        <dbReference type="ARBA" id="ARBA00004141"/>
    </source>
</evidence>
<comment type="subcellular location">
    <subcellularLocation>
        <location evidence="1">Membrane</location>
        <topology evidence="1">Multi-pass membrane protein</topology>
    </subcellularLocation>
</comment>
<dbReference type="GO" id="GO:0017004">
    <property type="term" value="P:cytochrome complex assembly"/>
    <property type="evidence" value="ECO:0007669"/>
    <property type="project" value="InterPro"/>
</dbReference>
<feature type="transmembrane region" description="Helical" evidence="6">
    <location>
        <begin position="82"/>
        <end position="104"/>
    </location>
</feature>
<keyword evidence="4 6" id="KW-1133">Transmembrane helix</keyword>
<gene>
    <name evidence="8" type="ORF">PIG85_08110</name>
</gene>
<dbReference type="AlphaFoldDB" id="A0AB38XML0"/>
<feature type="transmembrane region" description="Helical" evidence="6">
    <location>
        <begin position="164"/>
        <end position="189"/>
    </location>
</feature>
<feature type="transmembrane region" description="Helical" evidence="6">
    <location>
        <begin position="52"/>
        <end position="76"/>
    </location>
</feature>
<dbReference type="InterPro" id="IPR003834">
    <property type="entry name" value="Cyt_c_assmbl_TM_dom"/>
</dbReference>
<dbReference type="PANTHER" id="PTHR31272">
    <property type="entry name" value="CYTOCHROME C-TYPE BIOGENESIS PROTEIN HI_1454-RELATED"/>
    <property type="match status" value="1"/>
</dbReference>
<feature type="transmembrane region" description="Helical" evidence="6">
    <location>
        <begin position="201"/>
        <end position="223"/>
    </location>
</feature>
<dbReference type="KEGG" id="wne:PIG85_08110"/>
<evidence type="ECO:0000256" key="2">
    <source>
        <dbReference type="ARBA" id="ARBA00006143"/>
    </source>
</evidence>
<dbReference type="PANTHER" id="PTHR31272:SF4">
    <property type="entry name" value="CYTOCHROME C-TYPE BIOGENESIS PROTEIN HI_1454-RELATED"/>
    <property type="match status" value="1"/>
</dbReference>
<evidence type="ECO:0000256" key="4">
    <source>
        <dbReference type="ARBA" id="ARBA00022989"/>
    </source>
</evidence>
<keyword evidence="3 6" id="KW-0812">Transmembrane</keyword>
<keyword evidence="5 6" id="KW-0472">Membrane</keyword>
<evidence type="ECO:0000259" key="7">
    <source>
        <dbReference type="Pfam" id="PF02683"/>
    </source>
</evidence>
<evidence type="ECO:0000313" key="9">
    <source>
        <dbReference type="Proteomes" id="UP001211044"/>
    </source>
</evidence>
<name>A0AB38XML0_9ACTO</name>
<evidence type="ECO:0000313" key="8">
    <source>
        <dbReference type="EMBL" id="WCE45607.1"/>
    </source>
</evidence>
<dbReference type="InterPro" id="IPR051790">
    <property type="entry name" value="Cytochrome_c-biogenesis_DsbD"/>
</dbReference>
<comment type="similarity">
    <text evidence="2">Belongs to the DsbD family.</text>
</comment>
<dbReference type="Pfam" id="PF02683">
    <property type="entry name" value="DsbD_TM"/>
    <property type="match status" value="1"/>
</dbReference>
<reference evidence="8" key="1">
    <citation type="submission" date="2023-01" db="EMBL/GenBank/DDBJ databases">
        <title>Comparative Genomic Analysis of the Clinically-Derived Winkia Strain NY0527 Provides Evidence into the Taxonomic Reassignment of Winkia neuii and Characterizes Their Virulence Traits.</title>
        <authorList>
            <person name="Cai X."/>
            <person name="Peng Y."/>
            <person name="Li M."/>
            <person name="Qiu Y."/>
            <person name="Wang Y."/>
            <person name="Xu L."/>
            <person name="Hou Q."/>
        </authorList>
    </citation>
    <scope>NUCLEOTIDE SEQUENCE</scope>
    <source>
        <strain evidence="8">NY0527</strain>
    </source>
</reference>
<sequence>MDVSIPAALLAGMLAFVSPCFLPIVPVFAAYMTGMEVERGRRQRIRAASHAVVFVSCFSAVFILVWVLIGTLGYVVADYRNIVRIAGGAILIFLGLQVAGLIRIPVLERTIRMRVDADVSQAPSYRRSAVLGLAFGAGWTPCIGPILGAVIGLASFSGTLARGILLMVIFCIGLGTPIVLVAVGSAMISRQIDWFKNHYRLTTGVAGGGLVIVGFLMIMNLFARIGGLFPELVGGL</sequence>
<evidence type="ECO:0000256" key="3">
    <source>
        <dbReference type="ARBA" id="ARBA00022692"/>
    </source>
</evidence>
<dbReference type="GO" id="GO:0016020">
    <property type="term" value="C:membrane"/>
    <property type="evidence" value="ECO:0007669"/>
    <property type="project" value="UniProtKB-SubCell"/>
</dbReference>
<evidence type="ECO:0000256" key="5">
    <source>
        <dbReference type="ARBA" id="ARBA00023136"/>
    </source>
</evidence>
<feature type="domain" description="Cytochrome C biogenesis protein transmembrane" evidence="7">
    <location>
        <begin position="5"/>
        <end position="196"/>
    </location>
</feature>